<keyword evidence="3" id="KW-0812">Transmembrane</keyword>
<dbReference type="FunFam" id="3.40.50.12780:FF:000012">
    <property type="entry name" value="Non-ribosomal peptide synthetase"/>
    <property type="match status" value="1"/>
</dbReference>
<dbReference type="HOGENOM" id="CLU_002751_1_0_0"/>
<evidence type="ECO:0000256" key="1">
    <source>
        <dbReference type="ARBA" id="ARBA00022450"/>
    </source>
</evidence>
<dbReference type="KEGG" id="saci:Sinac_3872"/>
<dbReference type="EMBL" id="CP003364">
    <property type="protein sequence ID" value="AGA28101.1"/>
    <property type="molecule type" value="Genomic_DNA"/>
</dbReference>
<dbReference type="eggNOG" id="COG1020">
    <property type="taxonomic scope" value="Bacteria"/>
</dbReference>
<dbReference type="OrthoDB" id="9778383at2"/>
<dbReference type="PROSITE" id="PS00012">
    <property type="entry name" value="PHOSPHOPANTETHEINE"/>
    <property type="match status" value="1"/>
</dbReference>
<gene>
    <name evidence="5" type="ordered locus">Sinac_3872</name>
</gene>
<evidence type="ECO:0000313" key="6">
    <source>
        <dbReference type="Proteomes" id="UP000010798"/>
    </source>
</evidence>
<keyword evidence="3" id="KW-0472">Membrane</keyword>
<dbReference type="SUPFAM" id="SSF56801">
    <property type="entry name" value="Acetyl-CoA synthetase-like"/>
    <property type="match status" value="1"/>
</dbReference>
<dbReference type="SUPFAM" id="SSF47336">
    <property type="entry name" value="ACP-like"/>
    <property type="match status" value="1"/>
</dbReference>
<evidence type="ECO:0000259" key="4">
    <source>
        <dbReference type="PROSITE" id="PS50075"/>
    </source>
</evidence>
<dbReference type="InterPro" id="IPR042099">
    <property type="entry name" value="ANL_N_sf"/>
</dbReference>
<feature type="transmembrane region" description="Helical" evidence="3">
    <location>
        <begin position="679"/>
        <end position="703"/>
    </location>
</feature>
<feature type="transmembrane region" description="Helical" evidence="3">
    <location>
        <begin position="918"/>
        <end position="938"/>
    </location>
</feature>
<dbReference type="InterPro" id="IPR009081">
    <property type="entry name" value="PP-bd_ACP"/>
</dbReference>
<dbReference type="SUPFAM" id="SSF51161">
    <property type="entry name" value="Trimeric LpxA-like enzymes"/>
    <property type="match status" value="3"/>
</dbReference>
<dbReference type="InterPro" id="IPR010071">
    <property type="entry name" value="AA_adenyl_dom"/>
</dbReference>
<dbReference type="GO" id="GO:0044550">
    <property type="term" value="P:secondary metabolite biosynthetic process"/>
    <property type="evidence" value="ECO:0007669"/>
    <property type="project" value="TreeGrafter"/>
</dbReference>
<dbReference type="Pfam" id="PF00501">
    <property type="entry name" value="AMP-binding"/>
    <property type="match status" value="1"/>
</dbReference>
<dbReference type="PANTHER" id="PTHR45527:SF1">
    <property type="entry name" value="FATTY ACID SYNTHASE"/>
    <property type="match status" value="1"/>
</dbReference>
<feature type="transmembrane region" description="Helical" evidence="3">
    <location>
        <begin position="1189"/>
        <end position="1207"/>
    </location>
</feature>
<dbReference type="FunFam" id="1.10.1200.10:FF:000016">
    <property type="entry name" value="Non-ribosomal peptide synthase"/>
    <property type="match status" value="1"/>
</dbReference>
<dbReference type="PANTHER" id="PTHR45527">
    <property type="entry name" value="NONRIBOSOMAL PEPTIDE SYNTHETASE"/>
    <property type="match status" value="1"/>
</dbReference>
<keyword evidence="6" id="KW-1185">Reference proteome</keyword>
<dbReference type="GO" id="GO:0005737">
    <property type="term" value="C:cytoplasm"/>
    <property type="evidence" value="ECO:0007669"/>
    <property type="project" value="TreeGrafter"/>
</dbReference>
<name>L0DHF3_SINAD</name>
<keyword evidence="2" id="KW-0597">Phosphoprotein</keyword>
<dbReference type="eggNOG" id="COG0110">
    <property type="taxonomic scope" value="Bacteria"/>
</dbReference>
<dbReference type="GO" id="GO:0043041">
    <property type="term" value="P:amino acid activation for nonribosomal peptide biosynthetic process"/>
    <property type="evidence" value="ECO:0007669"/>
    <property type="project" value="TreeGrafter"/>
</dbReference>
<dbReference type="FunFam" id="3.40.50.980:FF:000001">
    <property type="entry name" value="Non-ribosomal peptide synthetase"/>
    <property type="match status" value="1"/>
</dbReference>
<feature type="transmembrane region" description="Helical" evidence="3">
    <location>
        <begin position="877"/>
        <end position="906"/>
    </location>
</feature>
<dbReference type="InterPro" id="IPR020806">
    <property type="entry name" value="PKS_PP-bd"/>
</dbReference>
<reference evidence="5 6" key="1">
    <citation type="submission" date="2012-02" db="EMBL/GenBank/DDBJ databases">
        <title>Complete sequence of chromosome of Singulisphaera acidiphila DSM 18658.</title>
        <authorList>
            <consortium name="US DOE Joint Genome Institute (JGI-PGF)"/>
            <person name="Lucas S."/>
            <person name="Copeland A."/>
            <person name="Lapidus A."/>
            <person name="Glavina del Rio T."/>
            <person name="Dalin E."/>
            <person name="Tice H."/>
            <person name="Bruce D."/>
            <person name="Goodwin L."/>
            <person name="Pitluck S."/>
            <person name="Peters L."/>
            <person name="Ovchinnikova G."/>
            <person name="Chertkov O."/>
            <person name="Kyrpides N."/>
            <person name="Mavromatis K."/>
            <person name="Ivanova N."/>
            <person name="Brettin T."/>
            <person name="Detter J.C."/>
            <person name="Han C."/>
            <person name="Larimer F."/>
            <person name="Land M."/>
            <person name="Hauser L."/>
            <person name="Markowitz V."/>
            <person name="Cheng J.-F."/>
            <person name="Hugenholtz P."/>
            <person name="Woyke T."/>
            <person name="Wu D."/>
            <person name="Tindall B."/>
            <person name="Pomrenke H."/>
            <person name="Brambilla E."/>
            <person name="Klenk H.-P."/>
            <person name="Eisen J.A."/>
        </authorList>
    </citation>
    <scope>NUCLEOTIDE SEQUENCE [LARGE SCALE GENOMIC DNA]</scope>
    <source>
        <strain evidence="6">ATCC BAA-1392 / DSM 18658 / VKM B-2454 / MOB10</strain>
    </source>
</reference>
<dbReference type="NCBIfam" id="TIGR01733">
    <property type="entry name" value="AA-adenyl-dom"/>
    <property type="match status" value="1"/>
</dbReference>
<dbReference type="Pfam" id="PF00550">
    <property type="entry name" value="PP-binding"/>
    <property type="match status" value="1"/>
</dbReference>
<dbReference type="PROSITE" id="PS50075">
    <property type="entry name" value="CARRIER"/>
    <property type="match status" value="1"/>
</dbReference>
<dbReference type="InterPro" id="IPR045851">
    <property type="entry name" value="AMP-bd_C_sf"/>
</dbReference>
<dbReference type="PROSITE" id="PS00455">
    <property type="entry name" value="AMP_BINDING"/>
    <property type="match status" value="1"/>
</dbReference>
<dbReference type="CDD" id="cd05930">
    <property type="entry name" value="A_NRPS"/>
    <property type="match status" value="1"/>
</dbReference>
<feature type="domain" description="Carrier" evidence="4">
    <location>
        <begin position="547"/>
        <end position="624"/>
    </location>
</feature>
<evidence type="ECO:0000256" key="3">
    <source>
        <dbReference type="SAM" id="Phobius"/>
    </source>
</evidence>
<evidence type="ECO:0000256" key="2">
    <source>
        <dbReference type="ARBA" id="ARBA00022553"/>
    </source>
</evidence>
<dbReference type="Pfam" id="PF13193">
    <property type="entry name" value="AMP-binding_C"/>
    <property type="match status" value="1"/>
</dbReference>
<keyword evidence="1" id="KW-0596">Phosphopantetheine</keyword>
<dbReference type="InterPro" id="IPR006162">
    <property type="entry name" value="Ppantetheine_attach_site"/>
</dbReference>
<organism evidence="5 6">
    <name type="scientific">Singulisphaera acidiphila (strain ATCC BAA-1392 / DSM 18658 / VKM B-2454 / MOB10)</name>
    <dbReference type="NCBI Taxonomy" id="886293"/>
    <lineage>
        <taxon>Bacteria</taxon>
        <taxon>Pseudomonadati</taxon>
        <taxon>Planctomycetota</taxon>
        <taxon>Planctomycetia</taxon>
        <taxon>Isosphaerales</taxon>
        <taxon>Isosphaeraceae</taxon>
        <taxon>Singulisphaera</taxon>
    </lineage>
</organism>
<dbReference type="Gene3D" id="3.40.50.12780">
    <property type="entry name" value="N-terminal domain of ligase-like"/>
    <property type="match status" value="1"/>
</dbReference>
<sequence>MLAHGNDQDGRHLLGVVTLASDRNREGRSQFPHQYLTPTVQHLHLFFERTVDARPDALALACGDERLSYSELDARANQFAHHLARLGIRPGDRVGLLLERSVPLYVALLGTLKCGATFVPIDTSLPTDRIAFIAEDAELALLVTYSSSSSPSHRGLNCRILDWTLAVDLVATESELRIEVCHTGPAAAYIIYTSGTTGRPKGVLVNHSSVCNFIDVCRPVYEVGPLDRVYQGMTLAFDFSIEEIWPTWASGATLVAGPTDHRRLGAGLTDFLIAEQITVVFCVPTLLATIEREVPTLRTLIVGGESCPEALVSRWARDGRRMLNTYGPTEATVTATWSELEPGKPVTIGRPLATYTVCLLGEDRTPVPEGEVGEICIGGPGVVVGYLNRPDLTLDRFISNPFDPEPGARLYRTGDLGRFTPEGELEFLGRFDSQVKVRGYRVEPQEIEAVLREDDAVSDAVVVLGAAEGGSGDLIAYITLRNGDLAETLRTRLHVALRRRLPAYMCPAYIEVVDVLSSLPSGKVDRSRLPRPCSPRLAEATSAPHVAPATPLESRLAEAWAHCFGRAVVSVEADFFQELGGHSLTAATLVSSLRQAAEFRNLSIADLYANPTVRLLAGHLEAQAPRATARAEEPRLQHSNRRVRACGVVQFGLLYLMLLVLAAPGLLLTQSGAAAGTAVGFAVTTVVAFGLAIVISAVLPLLVRWTLVGRFQPGRYPLWGWYYCRWWLVRKLLELAPLDLLAGTPLLPAYARLLGARIGKDCQIATSLLMLPDLIEIGEGASIGYAVALEPFLVEDGWLHLAPIRIGAGAFIGTNSVVMLGSRIEAGARVAEQSLVARDQTIPADASWAGSPSSAGSSDPQLDALESLPAPAPWSPALLAGFLVGSLVLELLPVLLLAPGLALLYYDLGDYEHWLHGVSATPLAGLVYVLTTCVAVAVGKRLVMPRARPGVYALRSWFGLRKWFSDRLMELSLGSTNSLYATLFTSSWLRALGAKVGPRAEISTVSNIDPDLLVVGAESFVADLAVIGAARYHRGRVVLGTTELGPRSFVGNAALVPGAAFLPHDSLIGVQSVPPAEAMEPGSSWLGSPAIFLPRRQDSGDFEESVTYRPPLRLVAGRLAVECVRIVLPATLMYLAILIGLKAAFIMSDWPIGLRLIVLPAVYLASGLAVTLVSAALKWVVVGRYRPRVVPMWSFFVWRTELITALYENVAVPWLLHWFTGTPFMAPLLRLFGARVGRRVYMETTFLTEFDLVRVDDDAMVAGWTSLQTHLFEDRVMKMSALTVGRGCTVGTRSVVLYDAEMAAGSRLEALSLVMKGERLPAESRWRGIPARLAD</sequence>
<dbReference type="InterPro" id="IPR011004">
    <property type="entry name" value="Trimer_LpxA-like_sf"/>
</dbReference>
<keyword evidence="3" id="KW-1133">Transmembrane helix</keyword>
<protein>
    <submittedName>
        <fullName evidence="5">Amino acid adenylation enzyme/thioester reductase family protein</fullName>
    </submittedName>
</protein>
<dbReference type="eggNOG" id="COG0663">
    <property type="taxonomic scope" value="Bacteria"/>
</dbReference>
<evidence type="ECO:0000313" key="5">
    <source>
        <dbReference type="EMBL" id="AGA28101.1"/>
    </source>
</evidence>
<dbReference type="InterPro" id="IPR020845">
    <property type="entry name" value="AMP-binding_CS"/>
</dbReference>
<dbReference type="InterPro" id="IPR025110">
    <property type="entry name" value="AMP-bd_C"/>
</dbReference>
<dbReference type="InterPro" id="IPR012728">
    <property type="entry name" value="Pls/PosA_C"/>
</dbReference>
<dbReference type="STRING" id="886293.Sinac_3872"/>
<dbReference type="Gene3D" id="2.160.10.10">
    <property type="entry name" value="Hexapeptide repeat proteins"/>
    <property type="match status" value="2"/>
</dbReference>
<dbReference type="SMART" id="SM00823">
    <property type="entry name" value="PKS_PP"/>
    <property type="match status" value="1"/>
</dbReference>
<proteinExistence type="predicted"/>
<dbReference type="GO" id="GO:0072330">
    <property type="term" value="P:monocarboxylic acid biosynthetic process"/>
    <property type="evidence" value="ECO:0007669"/>
    <property type="project" value="UniProtKB-ARBA"/>
</dbReference>
<feature type="transmembrane region" description="Helical" evidence="3">
    <location>
        <begin position="645"/>
        <end position="667"/>
    </location>
</feature>
<dbReference type="InterPro" id="IPR000873">
    <property type="entry name" value="AMP-dep_synth/lig_dom"/>
</dbReference>
<dbReference type="Gene3D" id="3.30.300.30">
    <property type="match status" value="1"/>
</dbReference>
<dbReference type="Proteomes" id="UP000010798">
    <property type="component" value="Chromosome"/>
</dbReference>
<dbReference type="RefSeq" id="WP_015247235.1">
    <property type="nucleotide sequence ID" value="NC_019892.1"/>
</dbReference>
<accession>L0DHF3</accession>
<dbReference type="Gene3D" id="1.10.1200.10">
    <property type="entry name" value="ACP-like"/>
    <property type="match status" value="1"/>
</dbReference>
<dbReference type="GO" id="GO:0031177">
    <property type="term" value="F:phosphopantetheine binding"/>
    <property type="evidence" value="ECO:0007669"/>
    <property type="project" value="InterPro"/>
</dbReference>
<dbReference type="InterPro" id="IPR036736">
    <property type="entry name" value="ACP-like_sf"/>
</dbReference>
<dbReference type="NCBIfam" id="TIGR02353">
    <property type="entry name" value="NRPS_term_dom"/>
    <property type="match status" value="1"/>
</dbReference>
<feature type="transmembrane region" description="Helical" evidence="3">
    <location>
        <begin position="1152"/>
        <end position="1177"/>
    </location>
</feature>
<feature type="transmembrane region" description="Helical" evidence="3">
    <location>
        <begin position="1126"/>
        <end position="1146"/>
    </location>
</feature>